<name>A0A2D0N154_FLAN2</name>
<accession>A0A2D0N154</accession>
<evidence type="ECO:0000313" key="1">
    <source>
        <dbReference type="EMBL" id="PHN02160.1"/>
    </source>
</evidence>
<proteinExistence type="predicted"/>
<comment type="caution">
    <text evidence="1">The sequence shown here is derived from an EMBL/GenBank/DDBJ whole genome shotgun (WGS) entry which is preliminary data.</text>
</comment>
<evidence type="ECO:0000313" key="2">
    <source>
        <dbReference type="Proteomes" id="UP000223913"/>
    </source>
</evidence>
<evidence type="ECO:0008006" key="3">
    <source>
        <dbReference type="Google" id="ProtNLM"/>
    </source>
</evidence>
<reference evidence="1 2" key="1">
    <citation type="submission" date="2017-10" db="EMBL/GenBank/DDBJ databases">
        <title>The draft genome sequence of Lewinella nigricans NBRC 102662.</title>
        <authorList>
            <person name="Wang K."/>
        </authorList>
    </citation>
    <scope>NUCLEOTIDE SEQUENCE [LARGE SCALE GENOMIC DNA]</scope>
    <source>
        <strain evidence="1 2">NBRC 102662</strain>
    </source>
</reference>
<protein>
    <recommendedName>
        <fullName evidence="3">VCBS repeat-containing protein</fullName>
    </recommendedName>
</protein>
<dbReference type="OrthoDB" id="6717268at2"/>
<keyword evidence="2" id="KW-1185">Reference proteome</keyword>
<organism evidence="1 2">
    <name type="scientific">Flavilitoribacter nigricans (strain ATCC 23147 / DSM 23189 / NBRC 102662 / NCIMB 1420 / SS-2)</name>
    <name type="common">Lewinella nigricans</name>
    <dbReference type="NCBI Taxonomy" id="1122177"/>
    <lineage>
        <taxon>Bacteria</taxon>
        <taxon>Pseudomonadati</taxon>
        <taxon>Bacteroidota</taxon>
        <taxon>Saprospiria</taxon>
        <taxon>Saprospirales</taxon>
        <taxon>Lewinellaceae</taxon>
        <taxon>Flavilitoribacter</taxon>
    </lineage>
</organism>
<sequence>MNTEFKEVTVFKLTDTLIADFNGDGNSDRAILKKIGETSGLLIQHGETMEEIRIGFGQSFAIWTDFNLNWIDLWALVNDSGTYEIVIENNEITGTRKIELENPSIAVRKEEEGGGLITFKDGKYQWIHQAE</sequence>
<dbReference type="Proteomes" id="UP000223913">
    <property type="component" value="Unassembled WGS sequence"/>
</dbReference>
<gene>
    <name evidence="1" type="ORF">CRP01_33770</name>
</gene>
<dbReference type="AlphaFoldDB" id="A0A2D0N154"/>
<dbReference type="RefSeq" id="WP_099154500.1">
    <property type="nucleotide sequence ID" value="NZ_PDUD01000044.1"/>
</dbReference>
<dbReference type="EMBL" id="PDUD01000044">
    <property type="protein sequence ID" value="PHN02160.1"/>
    <property type="molecule type" value="Genomic_DNA"/>
</dbReference>